<name>A0AAJ0DFY1_9PEZI</name>
<dbReference type="Gene3D" id="3.90.1590.10">
    <property type="entry name" value="glutathione-dependent formaldehyde- activating enzyme (gfa)"/>
    <property type="match status" value="1"/>
</dbReference>
<dbReference type="GO" id="GO:0016846">
    <property type="term" value="F:carbon-sulfur lyase activity"/>
    <property type="evidence" value="ECO:0007669"/>
    <property type="project" value="InterPro"/>
</dbReference>
<feature type="domain" description="CENP-V/GFA" evidence="5">
    <location>
        <begin position="7"/>
        <end position="127"/>
    </location>
</feature>
<dbReference type="PANTHER" id="PTHR33337:SF40">
    <property type="entry name" value="CENP-V_GFA DOMAIN-CONTAINING PROTEIN-RELATED"/>
    <property type="match status" value="1"/>
</dbReference>
<dbReference type="GO" id="GO:0046872">
    <property type="term" value="F:metal ion binding"/>
    <property type="evidence" value="ECO:0007669"/>
    <property type="project" value="UniProtKB-KW"/>
</dbReference>
<dbReference type="InterPro" id="IPR011057">
    <property type="entry name" value="Mss4-like_sf"/>
</dbReference>
<accession>A0AAJ0DFY1</accession>
<dbReference type="AlphaFoldDB" id="A0AAJ0DFY1"/>
<keyword evidence="7" id="KW-1185">Reference proteome</keyword>
<dbReference type="PANTHER" id="PTHR33337">
    <property type="entry name" value="GFA DOMAIN-CONTAINING PROTEIN"/>
    <property type="match status" value="1"/>
</dbReference>
<evidence type="ECO:0000313" key="6">
    <source>
        <dbReference type="EMBL" id="KAK3053330.1"/>
    </source>
</evidence>
<dbReference type="Proteomes" id="UP001271007">
    <property type="component" value="Unassembled WGS sequence"/>
</dbReference>
<comment type="similarity">
    <text evidence="1">Belongs to the Gfa family.</text>
</comment>
<dbReference type="Pfam" id="PF04828">
    <property type="entry name" value="GFA"/>
    <property type="match status" value="1"/>
</dbReference>
<keyword evidence="4" id="KW-0456">Lyase</keyword>
<evidence type="ECO:0000256" key="3">
    <source>
        <dbReference type="ARBA" id="ARBA00022833"/>
    </source>
</evidence>
<evidence type="ECO:0000259" key="5">
    <source>
        <dbReference type="PROSITE" id="PS51891"/>
    </source>
</evidence>
<evidence type="ECO:0000313" key="7">
    <source>
        <dbReference type="Proteomes" id="UP001271007"/>
    </source>
</evidence>
<dbReference type="InterPro" id="IPR006913">
    <property type="entry name" value="CENP-V/GFA"/>
</dbReference>
<evidence type="ECO:0000256" key="4">
    <source>
        <dbReference type="ARBA" id="ARBA00023239"/>
    </source>
</evidence>
<keyword evidence="2" id="KW-0479">Metal-binding</keyword>
<dbReference type="SUPFAM" id="SSF51316">
    <property type="entry name" value="Mss4-like"/>
    <property type="match status" value="1"/>
</dbReference>
<evidence type="ECO:0000256" key="1">
    <source>
        <dbReference type="ARBA" id="ARBA00005495"/>
    </source>
</evidence>
<comment type="caution">
    <text evidence="6">The sequence shown here is derived from an EMBL/GenBank/DDBJ whole genome shotgun (WGS) entry which is preliminary data.</text>
</comment>
<keyword evidence="3" id="KW-0862">Zinc</keyword>
<gene>
    <name evidence="6" type="ORF">LTR09_005499</name>
</gene>
<protein>
    <recommendedName>
        <fullName evidence="5">CENP-V/GFA domain-containing protein</fullName>
    </recommendedName>
</protein>
<organism evidence="6 7">
    <name type="scientific">Extremus antarcticus</name>
    <dbReference type="NCBI Taxonomy" id="702011"/>
    <lineage>
        <taxon>Eukaryota</taxon>
        <taxon>Fungi</taxon>
        <taxon>Dikarya</taxon>
        <taxon>Ascomycota</taxon>
        <taxon>Pezizomycotina</taxon>
        <taxon>Dothideomycetes</taxon>
        <taxon>Dothideomycetidae</taxon>
        <taxon>Mycosphaerellales</taxon>
        <taxon>Extremaceae</taxon>
        <taxon>Extremus</taxon>
    </lineage>
</organism>
<proteinExistence type="inferred from homology"/>
<reference evidence="6" key="1">
    <citation type="submission" date="2023-04" db="EMBL/GenBank/DDBJ databases">
        <title>Black Yeasts Isolated from many extreme environments.</title>
        <authorList>
            <person name="Coleine C."/>
            <person name="Stajich J.E."/>
            <person name="Selbmann L."/>
        </authorList>
    </citation>
    <scope>NUCLEOTIDE SEQUENCE</scope>
    <source>
        <strain evidence="6">CCFEE 5312</strain>
    </source>
</reference>
<evidence type="ECO:0000256" key="2">
    <source>
        <dbReference type="ARBA" id="ARBA00022723"/>
    </source>
</evidence>
<dbReference type="EMBL" id="JAWDJX010000016">
    <property type="protein sequence ID" value="KAK3053330.1"/>
    <property type="molecule type" value="Genomic_DNA"/>
</dbReference>
<sequence>MSATISRSARCNCGDVEITVTGVDKSAVHCYCLNCKRATGTAFAHNHRFVKAELQYHRGQDVVKQYADGTTDSGNVMYRHFCSTCGSPMFLKSLAVPDFIALHEGSILEEKTQPTIELYPQDKYPWIGDVTSLCHD</sequence>
<dbReference type="PROSITE" id="PS51891">
    <property type="entry name" value="CENP_V_GFA"/>
    <property type="match status" value="1"/>
</dbReference>